<dbReference type="OrthoDB" id="4924147at2759"/>
<sequence>MCVYARTIFECRHQQWGRRVKLCPDAQASRPCGVRQPHGLQSRRVTRLCYKCHGLHVKCALARSKLEECRAAFNKAFPQYVLEPKAQEAAEAMGQANNKAASETKTRQQK</sequence>
<dbReference type="Proteomes" id="UP000226192">
    <property type="component" value="Unassembled WGS sequence"/>
</dbReference>
<name>A0A2C5YID4_9HYPO</name>
<keyword evidence="3" id="KW-1185">Reference proteome</keyword>
<accession>A0A2C5YID4</accession>
<gene>
    <name evidence="2" type="ORF">CDD81_3019</name>
</gene>
<proteinExistence type="predicted"/>
<evidence type="ECO:0000256" key="1">
    <source>
        <dbReference type="SAM" id="MobiDB-lite"/>
    </source>
</evidence>
<reference evidence="2 3" key="1">
    <citation type="submission" date="2017-06" db="EMBL/GenBank/DDBJ databases">
        <title>Ant-infecting Ophiocordyceps genomes reveal a high diversity of potential behavioral manipulation genes and a possible major role for enterotoxins.</title>
        <authorList>
            <person name="De Bekker C."/>
            <person name="Evans H.C."/>
            <person name="Brachmann A."/>
            <person name="Hughes D.P."/>
        </authorList>
    </citation>
    <scope>NUCLEOTIDE SEQUENCE [LARGE SCALE GENOMIC DNA]</scope>
    <source>
        <strain evidence="2 3">Map64</strain>
    </source>
</reference>
<dbReference type="EMBL" id="NJET01000002">
    <property type="protein sequence ID" value="PHH67250.1"/>
    <property type="molecule type" value="Genomic_DNA"/>
</dbReference>
<feature type="region of interest" description="Disordered" evidence="1">
    <location>
        <begin position="91"/>
        <end position="110"/>
    </location>
</feature>
<dbReference type="AlphaFoldDB" id="A0A2C5YID4"/>
<comment type="caution">
    <text evidence="2">The sequence shown here is derived from an EMBL/GenBank/DDBJ whole genome shotgun (WGS) entry which is preliminary data.</text>
</comment>
<evidence type="ECO:0000313" key="2">
    <source>
        <dbReference type="EMBL" id="PHH67250.1"/>
    </source>
</evidence>
<evidence type="ECO:0000313" key="3">
    <source>
        <dbReference type="Proteomes" id="UP000226192"/>
    </source>
</evidence>
<organism evidence="2 3">
    <name type="scientific">Ophiocordyceps australis</name>
    <dbReference type="NCBI Taxonomy" id="1399860"/>
    <lineage>
        <taxon>Eukaryota</taxon>
        <taxon>Fungi</taxon>
        <taxon>Dikarya</taxon>
        <taxon>Ascomycota</taxon>
        <taxon>Pezizomycotina</taxon>
        <taxon>Sordariomycetes</taxon>
        <taxon>Hypocreomycetidae</taxon>
        <taxon>Hypocreales</taxon>
        <taxon>Ophiocordycipitaceae</taxon>
        <taxon>Ophiocordyceps</taxon>
    </lineage>
</organism>
<protein>
    <submittedName>
        <fullName evidence="2">Uncharacterized protein</fullName>
    </submittedName>
</protein>